<dbReference type="CDD" id="cd14733">
    <property type="entry name" value="BACK"/>
    <property type="match status" value="1"/>
</dbReference>
<dbReference type="STRING" id="86630.A0A367JMY5"/>
<dbReference type="InterPro" id="IPR000210">
    <property type="entry name" value="BTB/POZ_dom"/>
</dbReference>
<dbReference type="Gene3D" id="3.30.710.10">
    <property type="entry name" value="Potassium Channel Kv1.1, Chain A"/>
    <property type="match status" value="1"/>
</dbReference>
<keyword evidence="2" id="KW-0677">Repeat</keyword>
<dbReference type="Pfam" id="PF00651">
    <property type="entry name" value="BTB"/>
    <property type="match status" value="1"/>
</dbReference>
<feature type="region of interest" description="Disordered" evidence="3">
    <location>
        <begin position="1"/>
        <end position="23"/>
    </location>
</feature>
<dbReference type="Proteomes" id="UP000252139">
    <property type="component" value="Unassembled WGS sequence"/>
</dbReference>
<dbReference type="PANTHER" id="PTHR46093:SF9">
    <property type="entry name" value="DCD DOMAIN-CONTAINING PROTEIN"/>
    <property type="match status" value="1"/>
</dbReference>
<feature type="domain" description="BTB" evidence="4">
    <location>
        <begin position="374"/>
        <end position="444"/>
    </location>
</feature>
<accession>A0A367JMY5</accession>
<name>A0A367JMY5_RHIAZ</name>
<dbReference type="OrthoDB" id="432528at2759"/>
<gene>
    <name evidence="5" type="ORF">CU097_004730</name>
</gene>
<evidence type="ECO:0000259" key="4">
    <source>
        <dbReference type="PROSITE" id="PS50097"/>
    </source>
</evidence>
<dbReference type="SUPFAM" id="SSF54695">
    <property type="entry name" value="POZ domain"/>
    <property type="match status" value="1"/>
</dbReference>
<dbReference type="PANTHER" id="PTHR46093">
    <property type="entry name" value="ACYL-COA-BINDING DOMAIN-CONTAINING PROTEIN 5"/>
    <property type="match status" value="1"/>
</dbReference>
<dbReference type="SUPFAM" id="SSF117281">
    <property type="entry name" value="Kelch motif"/>
    <property type="match status" value="1"/>
</dbReference>
<reference evidence="5 6" key="1">
    <citation type="journal article" date="2018" name="G3 (Bethesda)">
        <title>Phylogenetic and Phylogenomic Definition of Rhizopus Species.</title>
        <authorList>
            <person name="Gryganskyi A.P."/>
            <person name="Golan J."/>
            <person name="Dolatabadi S."/>
            <person name="Mondo S."/>
            <person name="Robb S."/>
            <person name="Idnurm A."/>
            <person name="Muszewska A."/>
            <person name="Steczkiewicz K."/>
            <person name="Masonjones S."/>
            <person name="Liao H.L."/>
            <person name="Gajdeczka M.T."/>
            <person name="Anike F."/>
            <person name="Vuek A."/>
            <person name="Anishchenko I.M."/>
            <person name="Voigt K."/>
            <person name="de Hoog G.S."/>
            <person name="Smith M.E."/>
            <person name="Heitman J."/>
            <person name="Vilgalys R."/>
            <person name="Stajich J.E."/>
        </authorList>
    </citation>
    <scope>NUCLEOTIDE SEQUENCE [LARGE SCALE GENOMIC DNA]</scope>
    <source>
        <strain evidence="5 6">CBS 357.93</strain>
    </source>
</reference>
<protein>
    <recommendedName>
        <fullName evidence="4">BTB domain-containing protein</fullName>
    </recommendedName>
</protein>
<dbReference type="InterPro" id="IPR015915">
    <property type="entry name" value="Kelch-typ_b-propeller"/>
</dbReference>
<dbReference type="InterPro" id="IPR011333">
    <property type="entry name" value="SKP1/BTB/POZ_sf"/>
</dbReference>
<dbReference type="PROSITE" id="PS50097">
    <property type="entry name" value="BTB"/>
    <property type="match status" value="1"/>
</dbReference>
<dbReference type="Pfam" id="PF24681">
    <property type="entry name" value="Kelch_KLHDC2_KLHL20_DRC7"/>
    <property type="match status" value="1"/>
</dbReference>
<organism evidence="5 6">
    <name type="scientific">Rhizopus azygosporus</name>
    <name type="common">Rhizopus microsporus var. azygosporus</name>
    <dbReference type="NCBI Taxonomy" id="86630"/>
    <lineage>
        <taxon>Eukaryota</taxon>
        <taxon>Fungi</taxon>
        <taxon>Fungi incertae sedis</taxon>
        <taxon>Mucoromycota</taxon>
        <taxon>Mucoromycotina</taxon>
        <taxon>Mucoromycetes</taxon>
        <taxon>Mucorales</taxon>
        <taxon>Mucorineae</taxon>
        <taxon>Rhizopodaceae</taxon>
        <taxon>Rhizopus</taxon>
    </lineage>
</organism>
<evidence type="ECO:0000313" key="5">
    <source>
        <dbReference type="EMBL" id="RCH91229.1"/>
    </source>
</evidence>
<dbReference type="AlphaFoldDB" id="A0A367JMY5"/>
<dbReference type="Gene3D" id="2.120.10.80">
    <property type="entry name" value="Kelch-type beta propeller"/>
    <property type="match status" value="2"/>
</dbReference>
<comment type="caution">
    <text evidence="5">The sequence shown here is derived from an EMBL/GenBank/DDBJ whole genome shotgun (WGS) entry which is preliminary data.</text>
</comment>
<proteinExistence type="predicted"/>
<evidence type="ECO:0000313" key="6">
    <source>
        <dbReference type="Proteomes" id="UP000252139"/>
    </source>
</evidence>
<keyword evidence="1" id="KW-0880">Kelch repeat</keyword>
<dbReference type="EMBL" id="PJQL01001001">
    <property type="protein sequence ID" value="RCH91229.1"/>
    <property type="molecule type" value="Genomic_DNA"/>
</dbReference>
<keyword evidence="6" id="KW-1185">Reference proteome</keyword>
<sequence length="574" mass="65622">MNSPHPNSPHVTIPSRDRTPSSNGALMVEYSQPIRTTGERLGSLVGASLTTVGDSVYVFGGFDQYTDEIFNKLYKLEYKDTCHWTQVIYTKGEPPIKRHDHSATLWNGNKLIIFGGNSEEDRYFNDIVVLDLDTLTWHHPETAGFIPEGRIKHSATIFEDKLYIAGGVYADSTSSFADTLLVLNLQTWEWERPIPFTRRAQHMSFVYNKRLYLYGGLREDMSRSNDFTFIDLYRPDNMTQLDITSTSSPSLLFGQRFAQICGDQLVVLVTIPFREAVITAPATGLWTLDLSCMQWQCRELGERYETCSWHCFSMTENDKYFYLFGTNEDDPEEFYSMTLRVDLEEVGVVPVPPPQLGHDLLRLMKEENKKGQEPNFTICSSVEPDEPGISVHRLILLARWPYFVSLWDSGMSEAVNNKIAIAEPLSTLRGFVKYLYSDSIEDENEFSTELVSDLLVMAHIYMVPRLSALCVRRLFNEIDIETASKIYHSASLSEQKGLQQAALHYIFQHFGAVSHTAAFRSLPRPILFQIWDYMPENASIVGRGQQDMYQQSLPATQIALLENENREDDLEMDD</sequence>
<evidence type="ECO:0000256" key="3">
    <source>
        <dbReference type="SAM" id="MobiDB-lite"/>
    </source>
</evidence>
<evidence type="ECO:0000256" key="1">
    <source>
        <dbReference type="ARBA" id="ARBA00022441"/>
    </source>
</evidence>
<evidence type="ECO:0000256" key="2">
    <source>
        <dbReference type="ARBA" id="ARBA00022737"/>
    </source>
</evidence>